<evidence type="ECO:0000313" key="2">
    <source>
        <dbReference type="Proteomes" id="UP000499080"/>
    </source>
</evidence>
<organism evidence="1 2">
    <name type="scientific">Araneus ventricosus</name>
    <name type="common">Orbweaver spider</name>
    <name type="synonym">Epeira ventricosa</name>
    <dbReference type="NCBI Taxonomy" id="182803"/>
    <lineage>
        <taxon>Eukaryota</taxon>
        <taxon>Metazoa</taxon>
        <taxon>Ecdysozoa</taxon>
        <taxon>Arthropoda</taxon>
        <taxon>Chelicerata</taxon>
        <taxon>Arachnida</taxon>
        <taxon>Araneae</taxon>
        <taxon>Araneomorphae</taxon>
        <taxon>Entelegynae</taxon>
        <taxon>Araneoidea</taxon>
        <taxon>Araneidae</taxon>
        <taxon>Araneus</taxon>
    </lineage>
</organism>
<evidence type="ECO:0000313" key="1">
    <source>
        <dbReference type="EMBL" id="GBM16089.1"/>
    </source>
</evidence>
<dbReference type="InterPro" id="IPR012337">
    <property type="entry name" value="RNaseH-like_sf"/>
</dbReference>
<protein>
    <recommendedName>
        <fullName evidence="3">DUF4371 domain-containing protein</fullName>
    </recommendedName>
</protein>
<dbReference type="PANTHER" id="PTHR37162:SF10">
    <property type="entry name" value="DUF4371 DOMAIN-CONTAINING PROTEIN"/>
    <property type="match status" value="1"/>
</dbReference>
<name>A0A4Y2DIQ0_ARAVE</name>
<keyword evidence="2" id="KW-1185">Reference proteome</keyword>
<dbReference type="Proteomes" id="UP000499080">
    <property type="component" value="Unassembled WGS sequence"/>
</dbReference>
<accession>A0A4Y2DIQ0</accession>
<evidence type="ECO:0008006" key="3">
    <source>
        <dbReference type="Google" id="ProtNLM"/>
    </source>
</evidence>
<reference evidence="1 2" key="1">
    <citation type="journal article" date="2019" name="Sci. Rep.">
        <title>Orb-weaving spider Araneus ventricosus genome elucidates the spidroin gene catalogue.</title>
        <authorList>
            <person name="Kono N."/>
            <person name="Nakamura H."/>
            <person name="Ohtoshi R."/>
            <person name="Moran D.A.P."/>
            <person name="Shinohara A."/>
            <person name="Yoshida Y."/>
            <person name="Fujiwara M."/>
            <person name="Mori M."/>
            <person name="Tomita M."/>
            <person name="Arakawa K."/>
        </authorList>
    </citation>
    <scope>NUCLEOTIDE SEQUENCE [LARGE SCALE GENOMIC DNA]</scope>
</reference>
<comment type="caution">
    <text evidence="1">The sequence shown here is derived from an EMBL/GenBank/DDBJ whole genome shotgun (WGS) entry which is preliminary data.</text>
</comment>
<dbReference type="AlphaFoldDB" id="A0A4Y2DIQ0"/>
<sequence length="271" mass="30611">MHGSHVPLAEPTDNVVLQTKSRCPGRFTSRPELISKFIEPKFSLGKTKCEAIVLNVIAPLAQEELKEDLTKSDYVSVSMDASNRKDIKLVPIVVRYFNPNSGVQVKLIDFKSVATETSEILTNHLCSVLFQNDLNNKEVGFCGDNCNTNFGGVKRAGQKNVFHRLENSLGREINGIGCGAHIVHNCVQTSVDSLPIDIEALLVNIYKYFHIHTVRVTKVKEFCEYAEIQYRKLIQHGNTRFLSMMPELERILQIFEGLKAFFQTKKCAHQQ</sequence>
<dbReference type="OrthoDB" id="6434586at2759"/>
<dbReference type="EMBL" id="BGPR01000368">
    <property type="protein sequence ID" value="GBM16089.1"/>
    <property type="molecule type" value="Genomic_DNA"/>
</dbReference>
<gene>
    <name evidence="1" type="ORF">AVEN_163127_1</name>
</gene>
<dbReference type="SUPFAM" id="SSF53098">
    <property type="entry name" value="Ribonuclease H-like"/>
    <property type="match status" value="1"/>
</dbReference>
<dbReference type="PANTHER" id="PTHR37162">
    <property type="entry name" value="HAT FAMILY DIMERISATION DOMAINCONTAINING PROTEIN-RELATED"/>
    <property type="match status" value="1"/>
</dbReference>
<proteinExistence type="predicted"/>